<evidence type="ECO:0000256" key="2">
    <source>
        <dbReference type="ARBA" id="ARBA00022963"/>
    </source>
</evidence>
<dbReference type="AlphaFoldDB" id="L0JPM7"/>
<dbReference type="HOGENOM" id="CLU_026762_0_0_2"/>
<dbReference type="SUPFAM" id="SSF56024">
    <property type="entry name" value="Phospholipase D/nuclease"/>
    <property type="match status" value="2"/>
</dbReference>
<dbReference type="GO" id="GO:0016891">
    <property type="term" value="F:RNA endonuclease activity producing 5'-phosphomonoesters, hydrolytic mechanism"/>
    <property type="evidence" value="ECO:0007669"/>
    <property type="project" value="TreeGrafter"/>
</dbReference>
<keyword evidence="10" id="KW-1185">Reference proteome</keyword>
<dbReference type="InterPro" id="IPR051406">
    <property type="entry name" value="PLD_domain"/>
</dbReference>
<dbReference type="PANTHER" id="PTHR43856">
    <property type="entry name" value="CARDIOLIPIN HYDROLASE"/>
    <property type="match status" value="1"/>
</dbReference>
<dbReference type="PANTHER" id="PTHR43856:SF1">
    <property type="entry name" value="MITOCHONDRIAL CARDIOLIPIN HYDROLASE"/>
    <property type="match status" value="1"/>
</dbReference>
<feature type="region of interest" description="Disordered" evidence="4">
    <location>
        <begin position="45"/>
        <end position="82"/>
    </location>
</feature>
<sequence length="609" mass="64293">MDPLRAALAAAVVCGLVVSTALLAGFAVANEPAVADRALARATADQPANATDLACPPRAGETNSTSTETPDEPRIAGLYPNPTTDENVGEFVVLETPPDTRLGNLTLTDGHTTARLPNETVTGRIALSMAPNVTETLTDVPVRELEGRLRLAADGDDLRLRNATATVDSVSYDRAPTAEKWYRTAPADGEANRRSDGQWWPRDATCLPVSTAAVDDATAFVLPDGPGIPRETIRNADDRLLLAGYTVTSEAIAADLVDAADRGVEVAVLLEASPVGGTPAATEGVLETLANGGVEVRVIGGEDSRYRYHHPKYAVADDHLLVTTENWKPSGVGGESSRGWGIRLESDPLAADLATVFRADFAGRDTTTGAAYRRNTTFTDDGPVYSSSAPEYPTTHEPTPVPVESAELLLAPDNADARLTAMLASADEEILVLQPSIADDVSLLEATLAAARRGVEVRILVGSARYNAAENEVLAADLERIADRENLPLEVRLVGDTDRFEKIHAKGIVIDGETAVVGSANWNSNSLENNREVLVALHGEAVADYYATVFESDWAGDSWSFPIGAGVAVAVALAVAAVVGRRYVRFGGESAVENESAVDPVTPDANDED</sequence>
<evidence type="ECO:0000256" key="4">
    <source>
        <dbReference type="SAM" id="MobiDB-lite"/>
    </source>
</evidence>
<dbReference type="InterPro" id="IPR025202">
    <property type="entry name" value="PLD-like_dom"/>
</dbReference>
<dbReference type="EMBL" id="AOIE01000076">
    <property type="protein sequence ID" value="ELY73708.1"/>
    <property type="molecule type" value="Genomic_DNA"/>
</dbReference>
<evidence type="ECO:0000256" key="5">
    <source>
        <dbReference type="SAM" id="Phobius"/>
    </source>
</evidence>
<feature type="domain" description="PLD phosphodiesterase" evidence="6">
    <location>
        <begin position="499"/>
        <end position="526"/>
    </location>
</feature>
<dbReference type="Gene3D" id="3.30.870.10">
    <property type="entry name" value="Endonuclease Chain A"/>
    <property type="match status" value="2"/>
</dbReference>
<keyword evidence="2" id="KW-0442">Lipid degradation</keyword>
<evidence type="ECO:0000256" key="1">
    <source>
        <dbReference type="ARBA" id="ARBA00022801"/>
    </source>
</evidence>
<keyword evidence="1" id="KW-0378">Hydrolase</keyword>
<dbReference type="GO" id="GO:0016042">
    <property type="term" value="P:lipid catabolic process"/>
    <property type="evidence" value="ECO:0007669"/>
    <property type="project" value="UniProtKB-KW"/>
</dbReference>
<gene>
    <name evidence="7" type="ordered locus">Natpe_2770</name>
    <name evidence="8" type="ORF">C488_12938</name>
</gene>
<dbReference type="PROSITE" id="PS50035">
    <property type="entry name" value="PLD"/>
    <property type="match status" value="1"/>
</dbReference>
<dbReference type="eggNOG" id="arCOG02039">
    <property type="taxonomic scope" value="Archaea"/>
</dbReference>
<dbReference type="STRING" id="797303.Natpe_2770"/>
<name>L0JPM7_NATP1</name>
<dbReference type="Proteomes" id="UP000011593">
    <property type="component" value="Unassembled WGS sequence"/>
</dbReference>
<evidence type="ECO:0000313" key="10">
    <source>
        <dbReference type="Proteomes" id="UP000011593"/>
    </source>
</evidence>
<organism evidence="7 9">
    <name type="scientific">Natrinema pellirubrum (strain DSM 15624 / CIP 106293 / JCM 10476 / NCIMB 786 / 157)</name>
    <dbReference type="NCBI Taxonomy" id="797303"/>
    <lineage>
        <taxon>Archaea</taxon>
        <taxon>Methanobacteriati</taxon>
        <taxon>Methanobacteriota</taxon>
        <taxon>Stenosarchaea group</taxon>
        <taxon>Halobacteria</taxon>
        <taxon>Halobacteriales</taxon>
        <taxon>Natrialbaceae</taxon>
        <taxon>Natrinema</taxon>
    </lineage>
</organism>
<dbReference type="InterPro" id="IPR001736">
    <property type="entry name" value="PLipase_D/transphosphatidylase"/>
</dbReference>
<keyword evidence="5" id="KW-1133">Transmembrane helix</keyword>
<dbReference type="KEGG" id="npe:Natpe_2770"/>
<dbReference type="RefSeq" id="WP_006181955.1">
    <property type="nucleotide sequence ID" value="NC_019962.1"/>
</dbReference>
<dbReference type="Pfam" id="PF13091">
    <property type="entry name" value="PLDc_2"/>
    <property type="match status" value="2"/>
</dbReference>
<dbReference type="SMART" id="SM00155">
    <property type="entry name" value="PLDc"/>
    <property type="match status" value="2"/>
</dbReference>
<evidence type="ECO:0000313" key="8">
    <source>
        <dbReference type="EMBL" id="ELY73708.1"/>
    </source>
</evidence>
<dbReference type="GeneID" id="14333350"/>
<keyword evidence="5" id="KW-0812">Transmembrane</keyword>
<keyword evidence="3" id="KW-0443">Lipid metabolism</keyword>
<evidence type="ECO:0000313" key="9">
    <source>
        <dbReference type="Proteomes" id="UP000010843"/>
    </source>
</evidence>
<dbReference type="EMBL" id="CP003372">
    <property type="protein sequence ID" value="AGB32572.1"/>
    <property type="molecule type" value="Genomic_DNA"/>
</dbReference>
<reference evidence="8 10" key="3">
    <citation type="journal article" date="2014" name="PLoS Genet.">
        <title>Phylogenetically driven sequencing of extremely halophilic archaea reveals strategies for static and dynamic osmo-response.</title>
        <authorList>
            <person name="Becker E.A."/>
            <person name="Seitzer P.M."/>
            <person name="Tritt A."/>
            <person name="Larsen D."/>
            <person name="Krusor M."/>
            <person name="Yao A.I."/>
            <person name="Wu D."/>
            <person name="Madern D."/>
            <person name="Eisen J.A."/>
            <person name="Darling A.E."/>
            <person name="Facciotti M.T."/>
        </authorList>
    </citation>
    <scope>NUCLEOTIDE SEQUENCE [LARGE SCALE GENOMIC DNA]</scope>
    <source>
        <strain evidence="8 10">DSM 15624</strain>
    </source>
</reference>
<reference evidence="7" key="1">
    <citation type="submission" date="2012-02" db="EMBL/GenBank/DDBJ databases">
        <title>Complete sequence of chromosome of Natrinema pellirubrum DSM 15624.</title>
        <authorList>
            <consortium name="US DOE Joint Genome Institute"/>
            <person name="Lucas S."/>
            <person name="Han J."/>
            <person name="Lapidus A."/>
            <person name="Cheng J.-F."/>
            <person name="Goodwin L."/>
            <person name="Pitluck S."/>
            <person name="Peters L."/>
            <person name="Teshima H."/>
            <person name="Detter J.C."/>
            <person name="Han C."/>
            <person name="Tapia R."/>
            <person name="Land M."/>
            <person name="Hauser L."/>
            <person name="Kyrpides N."/>
            <person name="Ivanova N."/>
            <person name="Pagani I."/>
            <person name="Sproer C."/>
            <person name="Anderson I."/>
            <person name="Woyke T."/>
        </authorList>
    </citation>
    <scope>NUCLEOTIDE SEQUENCE</scope>
    <source>
        <strain evidence="7">DSM 15624</strain>
    </source>
</reference>
<feature type="transmembrane region" description="Helical" evidence="5">
    <location>
        <begin position="559"/>
        <end position="579"/>
    </location>
</feature>
<evidence type="ECO:0000259" key="6">
    <source>
        <dbReference type="PROSITE" id="PS50035"/>
    </source>
</evidence>
<accession>L0JPM7</accession>
<reference evidence="9" key="2">
    <citation type="submission" date="2012-02" db="EMBL/GenBank/DDBJ databases">
        <title>Complete sequence of chromosome of Natrinema pellirubrum DSM 15624.</title>
        <authorList>
            <person name="Lucas S."/>
            <person name="Han J."/>
            <person name="Lapidus A."/>
            <person name="Cheng J.-F."/>
            <person name="Goodwin L."/>
            <person name="Pitluck S."/>
            <person name="Peters L."/>
            <person name="Teshima H."/>
            <person name="Detter J.C."/>
            <person name="Han C."/>
            <person name="Tapia R."/>
            <person name="Land M."/>
            <person name="Hauser L."/>
            <person name="Kyrpides N."/>
            <person name="Ivanova N."/>
            <person name="Pagani I."/>
            <person name="Sproer C."/>
            <person name="Anderson I."/>
            <person name="Woyke T."/>
        </authorList>
    </citation>
    <scope>NUCLEOTIDE SEQUENCE [LARGE SCALE GENOMIC DNA]</scope>
    <source>
        <strain evidence="9">DSM 15624 / JCM 10476 / NCIMB 786</strain>
    </source>
</reference>
<protein>
    <submittedName>
        <fullName evidence="7">Phosphatidylserine/phosphatidylglycerophosphate/ cardiolipin synthase</fullName>
    </submittedName>
    <submittedName>
        <fullName evidence="8">Phospholipase D/Transphosphatidylase</fullName>
    </submittedName>
</protein>
<evidence type="ECO:0000313" key="7">
    <source>
        <dbReference type="EMBL" id="AGB32572.1"/>
    </source>
</evidence>
<keyword evidence="5" id="KW-0472">Membrane</keyword>
<dbReference type="CDD" id="cd09128">
    <property type="entry name" value="PLDc_unchar1_2"/>
    <property type="match status" value="1"/>
</dbReference>
<dbReference type="PATRIC" id="fig|797303.5.peg.2610"/>
<dbReference type="OrthoDB" id="31343at2157"/>
<proteinExistence type="predicted"/>
<evidence type="ECO:0000256" key="3">
    <source>
        <dbReference type="ARBA" id="ARBA00023098"/>
    </source>
</evidence>
<dbReference type="Proteomes" id="UP000010843">
    <property type="component" value="Chromosome"/>
</dbReference>